<sequence length="413" mass="45155">MRVRICRWLYFRDTGHHNLRHPADLRGNSGVANAVRVFNLIICIATASQTWIGLHLASLDDDITFHLVLSSFFYQGCQDGPCVGPSRSSCCRDRRPLGRGRGVIGGIKLASQPSLGSARSADVSPVPGGGYKAIVDAGSGEERKIRREGSCRTWCPCYPMTRLIETSGLVRVKGQREKSSFRDRQAWISQCGRANRTIAPLQQASNFPSFLVALGNKMASCLITVCLVAIVAASPAFVPRTTNATKFDPERGISPGEVLLVGHDRSKWRDQPSSTFPPIFLVSMRCKSLAQNASLEVLNQYDYSAMVTASGILSSPPDIDHSLLDFDEPTGETKHFDSRQASCDMTTAVVITRTDRFYDWDLQMSPVSIAGGNPVDISLTSTLHFSPTIIKGFLAANFGFRAPSLGLRPKPSW</sequence>
<accession>A0A9Q8SDW9</accession>
<evidence type="ECO:0000313" key="1">
    <source>
        <dbReference type="EMBL" id="UQC75205.1"/>
    </source>
</evidence>
<proteinExistence type="predicted"/>
<dbReference type="KEGG" id="clup:CLUP02_01858"/>
<reference evidence="1" key="1">
    <citation type="journal article" date="2021" name="Mol. Plant Microbe Interact.">
        <title>Complete Genome Sequence of the Plant-Pathogenic Fungus Colletotrichum lupini.</title>
        <authorList>
            <person name="Baroncelli R."/>
            <person name="Pensec F."/>
            <person name="Da Lio D."/>
            <person name="Boufleur T."/>
            <person name="Vicente I."/>
            <person name="Sarrocco S."/>
            <person name="Picot A."/>
            <person name="Baraldi E."/>
            <person name="Sukno S."/>
            <person name="Thon M."/>
            <person name="Le Floch G."/>
        </authorList>
    </citation>
    <scope>NUCLEOTIDE SEQUENCE</scope>
    <source>
        <strain evidence="1">IMI 504893</strain>
    </source>
</reference>
<dbReference type="Proteomes" id="UP000830671">
    <property type="component" value="Chromosome 1"/>
</dbReference>
<organism evidence="1 2">
    <name type="scientific">Colletotrichum lupini</name>
    <dbReference type="NCBI Taxonomy" id="145971"/>
    <lineage>
        <taxon>Eukaryota</taxon>
        <taxon>Fungi</taxon>
        <taxon>Dikarya</taxon>
        <taxon>Ascomycota</taxon>
        <taxon>Pezizomycotina</taxon>
        <taxon>Sordariomycetes</taxon>
        <taxon>Hypocreomycetidae</taxon>
        <taxon>Glomerellales</taxon>
        <taxon>Glomerellaceae</taxon>
        <taxon>Colletotrichum</taxon>
        <taxon>Colletotrichum acutatum species complex</taxon>
    </lineage>
</organism>
<protein>
    <submittedName>
        <fullName evidence="1">Uncharacterized protein</fullName>
    </submittedName>
</protein>
<dbReference type="RefSeq" id="XP_049136851.1">
    <property type="nucleotide sequence ID" value="XM_049280894.1"/>
</dbReference>
<evidence type="ECO:0000313" key="2">
    <source>
        <dbReference type="Proteomes" id="UP000830671"/>
    </source>
</evidence>
<gene>
    <name evidence="1" type="ORF">CLUP02_01858</name>
</gene>
<name>A0A9Q8SDW9_9PEZI</name>
<dbReference type="EMBL" id="CP019471">
    <property type="protein sequence ID" value="UQC75205.1"/>
    <property type="molecule type" value="Genomic_DNA"/>
</dbReference>
<keyword evidence="2" id="KW-1185">Reference proteome</keyword>
<dbReference type="GeneID" id="73335904"/>
<dbReference type="AlphaFoldDB" id="A0A9Q8SDW9"/>